<comment type="subcellular location">
    <subcellularLocation>
        <location evidence="1">Cytoplasm</location>
    </subcellularLocation>
</comment>
<dbReference type="GO" id="GO:0005737">
    <property type="term" value="C:cytoplasm"/>
    <property type="evidence" value="ECO:0007669"/>
    <property type="project" value="UniProtKB-SubCell"/>
</dbReference>
<keyword evidence="5" id="KW-0479">Metal-binding</keyword>
<evidence type="ECO:0000256" key="10">
    <source>
        <dbReference type="ARBA" id="ARBA00023054"/>
    </source>
</evidence>
<evidence type="ECO:0000256" key="4">
    <source>
        <dbReference type="ARBA" id="ARBA00022703"/>
    </source>
</evidence>
<dbReference type="Gene3D" id="1.20.5.990">
    <property type="entry name" value="Nemo cc2-lz domain - 1d5 darpin complex"/>
    <property type="match status" value="1"/>
</dbReference>
<dbReference type="PANTHER" id="PTHR31882">
    <property type="entry name" value="TNFAIP3-INTERACTING PROTEIN COILED COIL FAMILY MEMBER"/>
    <property type="match status" value="1"/>
</dbReference>
<feature type="coiled-coil region" evidence="18">
    <location>
        <begin position="308"/>
        <end position="398"/>
    </location>
</feature>
<dbReference type="Pfam" id="PF16516">
    <property type="entry name" value="CC2-LZ"/>
    <property type="match status" value="1"/>
</dbReference>
<evidence type="ECO:0000256" key="6">
    <source>
        <dbReference type="ARBA" id="ARBA00022771"/>
    </source>
</evidence>
<dbReference type="GO" id="GO:0043123">
    <property type="term" value="P:positive regulation of canonical NF-kappaB signal transduction"/>
    <property type="evidence" value="ECO:0007669"/>
    <property type="project" value="TreeGrafter"/>
</dbReference>
<dbReference type="Pfam" id="PF12180">
    <property type="entry name" value="EABR"/>
    <property type="match status" value="1"/>
</dbReference>
<dbReference type="InterPro" id="IPR022008">
    <property type="entry name" value="EABR"/>
</dbReference>
<accession>A0A6P7X0T8</accession>
<evidence type="ECO:0000256" key="2">
    <source>
        <dbReference type="ARBA" id="ARBA00022490"/>
    </source>
</evidence>
<evidence type="ECO:0000256" key="17">
    <source>
        <dbReference type="PROSITE-ProRule" id="PRU01142"/>
    </source>
</evidence>
<keyword evidence="20" id="KW-1185">Reference proteome</keyword>
<dbReference type="Proteomes" id="UP000515156">
    <property type="component" value="Chromosome 2"/>
</dbReference>
<evidence type="ECO:0000256" key="13">
    <source>
        <dbReference type="ARBA" id="ARBA00055998"/>
    </source>
</evidence>
<dbReference type="GO" id="GO:0034134">
    <property type="term" value="P:toll-like receptor 2 signaling pathway"/>
    <property type="evidence" value="ECO:0007669"/>
    <property type="project" value="TreeGrafter"/>
</dbReference>
<keyword evidence="3" id="KW-0597">Phosphoprotein</keyword>
<keyword evidence="10 18" id="KW-0175">Coiled coil</keyword>
<dbReference type="GO" id="GO:0006357">
    <property type="term" value="P:regulation of transcription by RNA polymerase II"/>
    <property type="evidence" value="ECO:0007669"/>
    <property type="project" value="TreeGrafter"/>
</dbReference>
<keyword evidence="8" id="KW-0832">Ubl conjugation</keyword>
<evidence type="ECO:0000259" key="19">
    <source>
        <dbReference type="PROSITE" id="PS51801"/>
    </source>
</evidence>
<dbReference type="GO" id="GO:0006954">
    <property type="term" value="P:inflammatory response"/>
    <property type="evidence" value="ECO:0007669"/>
    <property type="project" value="UniProtKB-KW"/>
</dbReference>
<dbReference type="GO" id="GO:0071222">
    <property type="term" value="P:cellular response to lipopolysaccharide"/>
    <property type="evidence" value="ECO:0007669"/>
    <property type="project" value="TreeGrafter"/>
</dbReference>
<keyword evidence="9" id="KW-0805">Transcription regulation</keyword>
<evidence type="ECO:0000313" key="20">
    <source>
        <dbReference type="Proteomes" id="UP000515156"/>
    </source>
</evidence>
<evidence type="ECO:0000256" key="18">
    <source>
        <dbReference type="SAM" id="Coils"/>
    </source>
</evidence>
<dbReference type="GO" id="GO:0034138">
    <property type="term" value="P:toll-like receptor 3 signaling pathway"/>
    <property type="evidence" value="ECO:0007669"/>
    <property type="project" value="TreeGrafter"/>
</dbReference>
<keyword evidence="12" id="KW-0395">Inflammatory response</keyword>
<evidence type="ECO:0000256" key="1">
    <source>
        <dbReference type="ARBA" id="ARBA00004496"/>
    </source>
</evidence>
<protein>
    <recommendedName>
        <fullName evidence="15">TNFAIP3-interacting protein 2</fullName>
    </recommendedName>
    <alternativeName>
        <fullName evidence="16">A20-binding inhibitor of NF-kappa-B activation 2</fullName>
    </alternativeName>
</protein>
<dbReference type="GeneID" id="115461367"/>
<gene>
    <name evidence="21" type="primary">TNIP2</name>
</gene>
<dbReference type="GO" id="GO:0070530">
    <property type="term" value="F:K63-linked polyubiquitin modification-dependent protein binding"/>
    <property type="evidence" value="ECO:0007669"/>
    <property type="project" value="InterPro"/>
</dbReference>
<feature type="coiled-coil region" evidence="18">
    <location>
        <begin position="102"/>
        <end position="147"/>
    </location>
</feature>
<dbReference type="InterPro" id="IPR034735">
    <property type="entry name" value="NEMO_ZF"/>
</dbReference>
<comment type="function">
    <text evidence="13">Inhibits NF-kappa-B activation by blocking the interaction of RIPK1 with its downstream effector NEMO/IKBKG. Forms a ternary complex with NFKB1 and MAP3K8 but appears to function upstream of MAP3K8 in the TLR4 signaling pathway that regulates MAP3K8 activation. Involved in activation of the MEK/ERK signaling pathway during innate immune response; this function seems to be stimulus- and cell type specific. Required for stability of MAP3K8. Involved in regulation of apoptosis in endothelial cells; promotes TEK agonist-stimulated endothelial survival. May act as transcriptional coactivator when translocated to the nucleus. Enhances CHUK-mediated NF-kappa-B activation involving NF-kappa-B p50-p65 and p50-c-Rel complexes.</text>
</comment>
<evidence type="ECO:0000256" key="8">
    <source>
        <dbReference type="ARBA" id="ARBA00022843"/>
    </source>
</evidence>
<keyword evidence="2" id="KW-0963">Cytoplasm</keyword>
<dbReference type="GO" id="GO:0008270">
    <property type="term" value="F:zinc ion binding"/>
    <property type="evidence" value="ECO:0007669"/>
    <property type="project" value="UniProtKB-KW"/>
</dbReference>
<dbReference type="InParanoid" id="A0A6P7X0T8"/>
<evidence type="ECO:0000256" key="5">
    <source>
        <dbReference type="ARBA" id="ARBA00022723"/>
    </source>
</evidence>
<dbReference type="RefSeq" id="XP_030046981.1">
    <property type="nucleotide sequence ID" value="XM_030191121.1"/>
</dbReference>
<evidence type="ECO:0000256" key="16">
    <source>
        <dbReference type="ARBA" id="ARBA00079469"/>
    </source>
</evidence>
<evidence type="ECO:0000256" key="9">
    <source>
        <dbReference type="ARBA" id="ARBA00023015"/>
    </source>
</evidence>
<evidence type="ECO:0000256" key="14">
    <source>
        <dbReference type="ARBA" id="ARBA00063508"/>
    </source>
</evidence>
<sequence>MSSISDESTDPLVERFKQLEETVQLLQRENCALRSKVQSYGTLSTFYHEARQQLSALGEQVARKDELIAGLRARFEGEAAAVIGELQPQPRGSLLAPAPSLVQSLMEQLSSARQQLRETEKSSRDDVAALSEEVQRLNEKLKERDKYALELSRQPQHEKELEIVRLQRSLAEKEKVQATSEVLCRSLTDETHQLRRKLAATAKMCQQLVKCIEESQRKEEDAEGQRFTGLHNKFPDIDTPPFEAIICKLQEENRTLKQKVTYVEDLNAKWQKYDASREEYVKRLHLQLRELKLAPEHGKGLTPVPANAELMQKEIFRLNRHLEEKLNECTHLKCNIEQMAKDRIGDGERMQMLEQQVLVYKDDFTSERADRERAQGKIQELQEEITRLQLQITRRQEVREAGSRLRCQIGNTDNTAVEPDVAGPLLGSSPDQLRTRRQITELEQFEVLSASGISDLERHEQGDLQCPRCLRLFNDELGEEFLKHISEC</sequence>
<dbReference type="PROSITE" id="PS51801">
    <property type="entry name" value="ZF_CCHC_NOA"/>
    <property type="match status" value="1"/>
</dbReference>
<dbReference type="KEGG" id="muo:115461367"/>
<comment type="subunit">
    <text evidence="14">Interacts with STK11/LKB1, TNFAIP3, IKBKG, NFKB1, MAP3K8, TEK, RIPK1, CHUK, IKBKB and SMARCD1. Interacts with polyubiquitin.</text>
</comment>
<dbReference type="FunFam" id="1.20.5.990:FF:000005">
    <property type="entry name" value="TNFAIP3 interacting protein 2"/>
    <property type="match status" value="1"/>
</dbReference>
<dbReference type="CTD" id="79155"/>
<dbReference type="AlphaFoldDB" id="A0A6P7X0T8"/>
<keyword evidence="4" id="KW-0053">Apoptosis</keyword>
<dbReference type="OrthoDB" id="6066489at2759"/>
<dbReference type="InterPro" id="IPR032419">
    <property type="entry name" value="CC2-LZ_dom"/>
</dbReference>
<dbReference type="FunCoup" id="A0A6P7X0T8">
    <property type="interactions" value="1559"/>
</dbReference>
<name>A0A6P7X0T8_9AMPH</name>
<evidence type="ECO:0000313" key="21">
    <source>
        <dbReference type="RefSeq" id="XP_030046981.1"/>
    </source>
</evidence>
<dbReference type="PANTHER" id="PTHR31882:SF6">
    <property type="entry name" value="TNFAIP3-INTERACTING PROTEIN 2"/>
    <property type="match status" value="1"/>
</dbReference>
<evidence type="ECO:0000256" key="7">
    <source>
        <dbReference type="ARBA" id="ARBA00022833"/>
    </source>
</evidence>
<evidence type="ECO:0000256" key="12">
    <source>
        <dbReference type="ARBA" id="ARBA00023198"/>
    </source>
</evidence>
<proteinExistence type="predicted"/>
<reference evidence="21" key="1">
    <citation type="submission" date="2025-08" db="UniProtKB">
        <authorList>
            <consortium name="RefSeq"/>
        </authorList>
    </citation>
    <scope>IDENTIFICATION</scope>
</reference>
<evidence type="ECO:0000256" key="3">
    <source>
        <dbReference type="ARBA" id="ARBA00022553"/>
    </source>
</evidence>
<evidence type="ECO:0000256" key="15">
    <source>
        <dbReference type="ARBA" id="ARBA00073020"/>
    </source>
</evidence>
<evidence type="ECO:0000256" key="11">
    <source>
        <dbReference type="ARBA" id="ARBA00023163"/>
    </source>
</evidence>
<keyword evidence="7" id="KW-0862">Zinc</keyword>
<dbReference type="GO" id="GO:0006915">
    <property type="term" value="P:apoptotic process"/>
    <property type="evidence" value="ECO:0007669"/>
    <property type="project" value="UniProtKB-KW"/>
</dbReference>
<organism evidence="20 21">
    <name type="scientific">Microcaecilia unicolor</name>
    <dbReference type="NCBI Taxonomy" id="1415580"/>
    <lineage>
        <taxon>Eukaryota</taxon>
        <taxon>Metazoa</taxon>
        <taxon>Chordata</taxon>
        <taxon>Craniata</taxon>
        <taxon>Vertebrata</taxon>
        <taxon>Euteleostomi</taxon>
        <taxon>Amphibia</taxon>
        <taxon>Gymnophiona</taxon>
        <taxon>Siphonopidae</taxon>
        <taxon>Microcaecilia</taxon>
    </lineage>
</organism>
<feature type="domain" description="CCHC NOA-type" evidence="19">
    <location>
        <begin position="458"/>
        <end position="488"/>
    </location>
</feature>
<keyword evidence="11" id="KW-0804">Transcription</keyword>
<keyword evidence="6 17" id="KW-0863">Zinc-finger</keyword>